<dbReference type="Pfam" id="PF13637">
    <property type="entry name" value="Ank_4"/>
    <property type="match status" value="1"/>
</dbReference>
<dbReference type="InterPro" id="IPR013761">
    <property type="entry name" value="SAM/pointed_sf"/>
</dbReference>
<feature type="compositionally biased region" description="Polar residues" evidence="2">
    <location>
        <begin position="403"/>
        <end position="420"/>
    </location>
</feature>
<dbReference type="PROSITE" id="PS50297">
    <property type="entry name" value="ANK_REP_REGION"/>
    <property type="match status" value="4"/>
</dbReference>
<dbReference type="SUPFAM" id="SSF47769">
    <property type="entry name" value="SAM/Pointed domain"/>
    <property type="match status" value="1"/>
</dbReference>
<feature type="repeat" description="ANK" evidence="1">
    <location>
        <begin position="104"/>
        <end position="136"/>
    </location>
</feature>
<dbReference type="Gene3D" id="1.25.40.20">
    <property type="entry name" value="Ankyrin repeat-containing domain"/>
    <property type="match status" value="2"/>
</dbReference>
<protein>
    <recommendedName>
        <fullName evidence="3">SAM domain-containing protein</fullName>
    </recommendedName>
</protein>
<dbReference type="SMART" id="SM00248">
    <property type="entry name" value="ANK"/>
    <property type="match status" value="6"/>
</dbReference>
<dbReference type="Pfam" id="PF12796">
    <property type="entry name" value="Ank_2"/>
    <property type="match status" value="1"/>
</dbReference>
<sequence>MANQTTGAVESTPAEPPNWMEQTQYIARTIYDDPSIGPIPLDLYSACAIGKYESVQEAVNKKEDLNTQNKGGWTPLMYAAYVGHDTVVNLLLDSHADPNKGTPSGLTPLMVASGCGNESVCYFLIQNGAMIDQQDNKGCTALYHATRQGHQSTVQLLLKEGADTEIGDYQSGYTPLMIAAKEGDQIVLDVLVACRADINAKAYDGYTARSLALRHNHIKTVSFLDEIQMLFYPRSNSVASNESDLRSVSSTDEDPYAGLEEVDPETRKDINQRLGNRSGLRWSLPTMPHRASLATTSRRLKFRPSVSYSYSMPESQSPPSLDEECLEESTQSHEDNMAKLDEFLEILGLERYYQVFECNEIDFYGLLELSEEDLKRLVTKMGPRRKLQMAIKEMKEQLKVNESAGSSMGRSHDITPTPQRSAEKDLQIQVMQLKSTNQQLIQNMDSCEQRLAKEHDLRKMAERYCQELQKCRIQSLESTKVLKETLVSVLKHCQSLRSTQSKLLNNLKDMKLEGSHSKIQDFYTCLQELGGEIEAVSRSTQEANKEFKSVRYHLSSSFQS</sequence>
<gene>
    <name evidence="4" type="primary">100636341</name>
</gene>
<reference evidence="4" key="2">
    <citation type="submission" date="2024-06" db="UniProtKB">
        <authorList>
            <consortium name="EnsemblMetazoa"/>
        </authorList>
    </citation>
    <scope>IDENTIFICATION</scope>
</reference>
<dbReference type="SMART" id="SM00454">
    <property type="entry name" value="SAM"/>
    <property type="match status" value="1"/>
</dbReference>
<dbReference type="InterPro" id="IPR002110">
    <property type="entry name" value="Ankyrin_rpt"/>
</dbReference>
<feature type="repeat" description="ANK" evidence="1">
    <location>
        <begin position="171"/>
        <end position="203"/>
    </location>
</feature>
<dbReference type="InterPro" id="IPR001660">
    <property type="entry name" value="SAM"/>
</dbReference>
<organism evidence="4 5">
    <name type="scientific">Amphimedon queenslandica</name>
    <name type="common">Sponge</name>
    <dbReference type="NCBI Taxonomy" id="400682"/>
    <lineage>
        <taxon>Eukaryota</taxon>
        <taxon>Metazoa</taxon>
        <taxon>Porifera</taxon>
        <taxon>Demospongiae</taxon>
        <taxon>Heteroscleromorpha</taxon>
        <taxon>Haplosclerida</taxon>
        <taxon>Niphatidae</taxon>
        <taxon>Amphimedon</taxon>
    </lineage>
</organism>
<dbReference type="Pfam" id="PF00023">
    <property type="entry name" value="Ank"/>
    <property type="match status" value="1"/>
</dbReference>
<evidence type="ECO:0000259" key="3">
    <source>
        <dbReference type="PROSITE" id="PS50105"/>
    </source>
</evidence>
<feature type="repeat" description="ANK" evidence="1">
    <location>
        <begin position="137"/>
        <end position="169"/>
    </location>
</feature>
<keyword evidence="1" id="KW-0040">ANK repeat</keyword>
<dbReference type="EnsemblMetazoa" id="XM_020001293.1">
    <property type="protein sequence ID" value="XP_019856852.1"/>
    <property type="gene ID" value="LOC100636341"/>
</dbReference>
<evidence type="ECO:0000313" key="4">
    <source>
        <dbReference type="EnsemblMetazoa" id="XP_019856852.1"/>
    </source>
</evidence>
<dbReference type="AlphaFoldDB" id="A0AAN0JJC2"/>
<evidence type="ECO:0000313" key="5">
    <source>
        <dbReference type="Proteomes" id="UP000007879"/>
    </source>
</evidence>
<dbReference type="SUPFAM" id="SSF48403">
    <property type="entry name" value="Ankyrin repeat"/>
    <property type="match status" value="1"/>
</dbReference>
<dbReference type="Pfam" id="PF00536">
    <property type="entry name" value="SAM_1"/>
    <property type="match status" value="1"/>
</dbReference>
<keyword evidence="5" id="KW-1185">Reference proteome</keyword>
<feature type="compositionally biased region" description="Acidic residues" evidence="2">
    <location>
        <begin position="251"/>
        <end position="263"/>
    </location>
</feature>
<dbReference type="Gene3D" id="1.10.150.50">
    <property type="entry name" value="Transcription Factor, Ets-1"/>
    <property type="match status" value="1"/>
</dbReference>
<feature type="region of interest" description="Disordered" evidence="2">
    <location>
        <begin position="401"/>
        <end position="421"/>
    </location>
</feature>
<feature type="domain" description="SAM" evidence="3">
    <location>
        <begin position="335"/>
        <end position="397"/>
    </location>
</feature>
<feature type="repeat" description="ANK" evidence="1">
    <location>
        <begin position="71"/>
        <end position="103"/>
    </location>
</feature>
<dbReference type="PANTHER" id="PTHR24184:SF6">
    <property type="entry name" value="ANKYRIN REPEAT AND SAM DOMAIN-CONTAINING PROTEIN 3"/>
    <property type="match status" value="1"/>
</dbReference>
<proteinExistence type="predicted"/>
<dbReference type="InterPro" id="IPR036770">
    <property type="entry name" value="Ankyrin_rpt-contain_sf"/>
</dbReference>
<name>A0AAN0JJC2_AMPQE</name>
<evidence type="ECO:0000256" key="2">
    <source>
        <dbReference type="SAM" id="MobiDB-lite"/>
    </source>
</evidence>
<evidence type="ECO:0000256" key="1">
    <source>
        <dbReference type="PROSITE-ProRule" id="PRU00023"/>
    </source>
</evidence>
<dbReference type="PROSITE" id="PS50088">
    <property type="entry name" value="ANK_REPEAT"/>
    <property type="match status" value="4"/>
</dbReference>
<reference evidence="5" key="1">
    <citation type="journal article" date="2010" name="Nature">
        <title>The Amphimedon queenslandica genome and the evolution of animal complexity.</title>
        <authorList>
            <person name="Srivastava M."/>
            <person name="Simakov O."/>
            <person name="Chapman J."/>
            <person name="Fahey B."/>
            <person name="Gauthier M.E."/>
            <person name="Mitros T."/>
            <person name="Richards G.S."/>
            <person name="Conaco C."/>
            <person name="Dacre M."/>
            <person name="Hellsten U."/>
            <person name="Larroux C."/>
            <person name="Putnam N.H."/>
            <person name="Stanke M."/>
            <person name="Adamska M."/>
            <person name="Darling A."/>
            <person name="Degnan S.M."/>
            <person name="Oakley T.H."/>
            <person name="Plachetzki D.C."/>
            <person name="Zhai Y."/>
            <person name="Adamski M."/>
            <person name="Calcino A."/>
            <person name="Cummins S.F."/>
            <person name="Goodstein D.M."/>
            <person name="Harris C."/>
            <person name="Jackson D.J."/>
            <person name="Leys S.P."/>
            <person name="Shu S."/>
            <person name="Woodcroft B.J."/>
            <person name="Vervoort M."/>
            <person name="Kosik K.S."/>
            <person name="Manning G."/>
            <person name="Degnan B.M."/>
            <person name="Rokhsar D.S."/>
        </authorList>
    </citation>
    <scope>NUCLEOTIDE SEQUENCE [LARGE SCALE GENOMIC DNA]</scope>
</reference>
<accession>A0AAN0JJC2</accession>
<dbReference type="PROSITE" id="PS50105">
    <property type="entry name" value="SAM_DOMAIN"/>
    <property type="match status" value="1"/>
</dbReference>
<dbReference type="Proteomes" id="UP000007879">
    <property type="component" value="Unassembled WGS sequence"/>
</dbReference>
<feature type="region of interest" description="Disordered" evidence="2">
    <location>
        <begin position="241"/>
        <end position="270"/>
    </location>
</feature>
<dbReference type="PANTHER" id="PTHR24184">
    <property type="entry name" value="SI:CH211-189E2.2"/>
    <property type="match status" value="1"/>
</dbReference>
<feature type="compositionally biased region" description="Polar residues" evidence="2">
    <location>
        <begin position="241"/>
        <end position="250"/>
    </location>
</feature>